<dbReference type="SUPFAM" id="SSF55961">
    <property type="entry name" value="Bet v1-like"/>
    <property type="match status" value="1"/>
</dbReference>
<gene>
    <name evidence="3" type="ORF">GS4_27_00050</name>
</gene>
<accession>M0QQK2</accession>
<dbReference type="OrthoDB" id="3365660at2"/>
<dbReference type="STRING" id="1223545.GS4_27_00050"/>
<comment type="similarity">
    <text evidence="1">Belongs to the AHA1 family.</text>
</comment>
<dbReference type="EMBL" id="BANX01000027">
    <property type="protein sequence ID" value="GAC69727.1"/>
    <property type="molecule type" value="Genomic_DNA"/>
</dbReference>
<evidence type="ECO:0000259" key="2">
    <source>
        <dbReference type="Pfam" id="PF08327"/>
    </source>
</evidence>
<evidence type="ECO:0000313" key="3">
    <source>
        <dbReference type="EMBL" id="GAC69727.1"/>
    </source>
</evidence>
<keyword evidence="4" id="KW-1185">Reference proteome</keyword>
<dbReference type="AlphaFoldDB" id="M0QQK2"/>
<comment type="caution">
    <text evidence="3">The sequence shown here is derived from an EMBL/GenBank/DDBJ whole genome shotgun (WGS) entry which is preliminary data.</text>
</comment>
<evidence type="ECO:0000256" key="1">
    <source>
        <dbReference type="ARBA" id="ARBA00006817"/>
    </source>
</evidence>
<proteinExistence type="inferred from homology"/>
<dbReference type="InterPro" id="IPR023393">
    <property type="entry name" value="START-like_dom_sf"/>
</dbReference>
<dbReference type="Pfam" id="PF08327">
    <property type="entry name" value="AHSA1"/>
    <property type="match status" value="1"/>
</dbReference>
<dbReference type="Gene3D" id="3.30.530.20">
    <property type="match status" value="1"/>
</dbReference>
<dbReference type="eggNOG" id="COG3832">
    <property type="taxonomic scope" value="Bacteria"/>
</dbReference>
<evidence type="ECO:0000313" key="4">
    <source>
        <dbReference type="Proteomes" id="UP000011666"/>
    </source>
</evidence>
<protein>
    <recommendedName>
        <fullName evidence="2">Activator of Hsp90 ATPase homologue 1/2-like C-terminal domain-containing protein</fullName>
    </recommendedName>
</protein>
<name>M0QQK2_9ACTN</name>
<dbReference type="RefSeq" id="WP_007623087.1">
    <property type="nucleotide sequence ID" value="NZ_BANX01000027.1"/>
</dbReference>
<dbReference type="InterPro" id="IPR013538">
    <property type="entry name" value="ASHA1/2-like_C"/>
</dbReference>
<reference evidence="3 4" key="1">
    <citation type="submission" date="2013-01" db="EMBL/GenBank/DDBJ databases">
        <title>Whole genome shotgun sequence of Gordonia soli NBRC 108243.</title>
        <authorList>
            <person name="Isaki-Nakamura S."/>
            <person name="Hosoyama A."/>
            <person name="Tsuchikane K."/>
            <person name="Ando Y."/>
            <person name="Baba S."/>
            <person name="Ohji S."/>
            <person name="Hamada M."/>
            <person name="Tamura T."/>
            <person name="Yamazoe A."/>
            <person name="Yamazaki S."/>
            <person name="Fujita N."/>
        </authorList>
    </citation>
    <scope>NUCLEOTIDE SEQUENCE [LARGE SCALE GENOMIC DNA]</scope>
    <source>
        <strain evidence="3 4">NBRC 108243</strain>
    </source>
</reference>
<feature type="domain" description="Activator of Hsp90 ATPase homologue 1/2-like C-terminal" evidence="2">
    <location>
        <begin position="28"/>
        <end position="159"/>
    </location>
</feature>
<sequence>MGTPATGSDAAEKTVAHSGFTLTRDYPVPVGSVWSAFADEDQKREWFGGGAVWTPGEWQHDFRVGGRDVAEGTFHGGTVSRYVARYTDIVENVRIITSYDMWLDGAHISTSVASFEFEGIATGTRFTHTEHGIHLDGLDDGEGRREGTEGLLTALGELLTR</sequence>
<dbReference type="Proteomes" id="UP000011666">
    <property type="component" value="Unassembled WGS sequence"/>
</dbReference>
<organism evidence="3 4">
    <name type="scientific">Gordonia soli NBRC 108243</name>
    <dbReference type="NCBI Taxonomy" id="1223545"/>
    <lineage>
        <taxon>Bacteria</taxon>
        <taxon>Bacillati</taxon>
        <taxon>Actinomycetota</taxon>
        <taxon>Actinomycetes</taxon>
        <taxon>Mycobacteriales</taxon>
        <taxon>Gordoniaceae</taxon>
        <taxon>Gordonia</taxon>
    </lineage>
</organism>